<keyword evidence="4" id="KW-1185">Reference proteome</keyword>
<gene>
    <name evidence="3" type="ORF">SAE01_09940</name>
</gene>
<keyword evidence="1" id="KW-0812">Transmembrane</keyword>
<feature type="domain" description="Phosphatidic acid phosphatase type 2/haloperoxidase" evidence="2">
    <location>
        <begin position="1"/>
        <end position="75"/>
    </location>
</feature>
<keyword evidence="1" id="KW-1133">Transmembrane helix</keyword>
<organism evidence="3 4">
    <name type="scientific">Segetibacter aerophilus</name>
    <dbReference type="NCBI Taxonomy" id="670293"/>
    <lineage>
        <taxon>Bacteria</taxon>
        <taxon>Pseudomonadati</taxon>
        <taxon>Bacteroidota</taxon>
        <taxon>Chitinophagia</taxon>
        <taxon>Chitinophagales</taxon>
        <taxon>Chitinophagaceae</taxon>
        <taxon>Segetibacter</taxon>
    </lineage>
</organism>
<dbReference type="InterPro" id="IPR036938">
    <property type="entry name" value="PAP2/HPO_sf"/>
</dbReference>
<protein>
    <recommendedName>
        <fullName evidence="2">Phosphatidic acid phosphatase type 2/haloperoxidase domain-containing protein</fullName>
    </recommendedName>
</protein>
<dbReference type="Pfam" id="PF01569">
    <property type="entry name" value="PAP2"/>
    <property type="match status" value="1"/>
</dbReference>
<dbReference type="SUPFAM" id="SSF48317">
    <property type="entry name" value="Acid phosphatase/Vanadium-dependent haloperoxidase"/>
    <property type="match status" value="1"/>
</dbReference>
<evidence type="ECO:0000256" key="1">
    <source>
        <dbReference type="SAM" id="Phobius"/>
    </source>
</evidence>
<evidence type="ECO:0000259" key="2">
    <source>
        <dbReference type="Pfam" id="PF01569"/>
    </source>
</evidence>
<dbReference type="EMBL" id="BJYT01000002">
    <property type="protein sequence ID" value="GEO08498.1"/>
    <property type="molecule type" value="Genomic_DNA"/>
</dbReference>
<feature type="transmembrane region" description="Helical" evidence="1">
    <location>
        <begin position="53"/>
        <end position="71"/>
    </location>
</feature>
<sequence>MPSSHAANHFGLATFWFMVIEDTVNQKWFWLWVWAFIICYAQVYVGVHFPGDVIVGALLGTATGFLSSYVFRKRMAQIDSIKADVQNSGV</sequence>
<dbReference type="GO" id="GO:0042392">
    <property type="term" value="F:sphingosine-1-phosphate phosphatase activity"/>
    <property type="evidence" value="ECO:0007669"/>
    <property type="project" value="TreeGrafter"/>
</dbReference>
<evidence type="ECO:0000313" key="4">
    <source>
        <dbReference type="Proteomes" id="UP000321513"/>
    </source>
</evidence>
<dbReference type="AlphaFoldDB" id="A0A512B962"/>
<accession>A0A512B962</accession>
<name>A0A512B962_9BACT</name>
<dbReference type="PANTHER" id="PTHR14969:SF13">
    <property type="entry name" value="AT30094P"/>
    <property type="match status" value="1"/>
</dbReference>
<comment type="caution">
    <text evidence="3">The sequence shown here is derived from an EMBL/GenBank/DDBJ whole genome shotgun (WGS) entry which is preliminary data.</text>
</comment>
<dbReference type="PANTHER" id="PTHR14969">
    <property type="entry name" value="SPHINGOSINE-1-PHOSPHATE PHOSPHOHYDROLASE"/>
    <property type="match status" value="1"/>
</dbReference>
<evidence type="ECO:0000313" key="3">
    <source>
        <dbReference type="EMBL" id="GEO08498.1"/>
    </source>
</evidence>
<reference evidence="3 4" key="1">
    <citation type="submission" date="2019-07" db="EMBL/GenBank/DDBJ databases">
        <title>Whole genome shotgun sequence of Segetibacter aerophilus NBRC 106135.</title>
        <authorList>
            <person name="Hosoyama A."/>
            <person name="Uohara A."/>
            <person name="Ohji S."/>
            <person name="Ichikawa N."/>
        </authorList>
    </citation>
    <scope>NUCLEOTIDE SEQUENCE [LARGE SCALE GENOMIC DNA]</scope>
    <source>
        <strain evidence="3 4">NBRC 106135</strain>
    </source>
</reference>
<feature type="transmembrane region" description="Helical" evidence="1">
    <location>
        <begin position="28"/>
        <end position="47"/>
    </location>
</feature>
<dbReference type="InterPro" id="IPR000326">
    <property type="entry name" value="PAP2/HPO"/>
</dbReference>
<dbReference type="Proteomes" id="UP000321513">
    <property type="component" value="Unassembled WGS sequence"/>
</dbReference>
<proteinExistence type="predicted"/>
<keyword evidence="1" id="KW-0472">Membrane</keyword>
<dbReference type="Gene3D" id="1.20.144.10">
    <property type="entry name" value="Phosphatidic acid phosphatase type 2/haloperoxidase"/>
    <property type="match status" value="1"/>
</dbReference>